<organism evidence="17">
    <name type="scientific">Vecturithrix granuli</name>
    <dbReference type="NCBI Taxonomy" id="1499967"/>
    <lineage>
        <taxon>Bacteria</taxon>
        <taxon>Candidatus Moduliflexota</taxon>
        <taxon>Candidatus Vecturitrichia</taxon>
        <taxon>Candidatus Vecturitrichales</taxon>
        <taxon>Candidatus Vecturitrichaceae</taxon>
        <taxon>Candidatus Vecturithrix</taxon>
    </lineage>
</organism>
<dbReference type="NCBIfam" id="TIGR01579">
    <property type="entry name" value="MiaB-like-C"/>
    <property type="match status" value="1"/>
</dbReference>
<dbReference type="Proteomes" id="UP000030661">
    <property type="component" value="Unassembled WGS sequence"/>
</dbReference>
<dbReference type="InterPro" id="IPR023404">
    <property type="entry name" value="rSAM_horseshoe"/>
</dbReference>
<dbReference type="InterPro" id="IPR020612">
    <property type="entry name" value="Methylthiotransferase_CS"/>
</dbReference>
<keyword evidence="8" id="KW-0819">tRNA processing</keyword>
<evidence type="ECO:0000259" key="14">
    <source>
        <dbReference type="PROSITE" id="PS50926"/>
    </source>
</evidence>
<dbReference type="NCBIfam" id="TIGR00089">
    <property type="entry name" value="MiaB/RimO family radical SAM methylthiotransferase"/>
    <property type="match status" value="1"/>
</dbReference>
<evidence type="ECO:0000256" key="8">
    <source>
        <dbReference type="ARBA" id="ARBA00022694"/>
    </source>
</evidence>
<evidence type="ECO:0000256" key="13">
    <source>
        <dbReference type="ARBA" id="ARBA00051661"/>
    </source>
</evidence>
<dbReference type="InterPro" id="IPR007197">
    <property type="entry name" value="rSAM"/>
</dbReference>
<protein>
    <recommendedName>
        <fullName evidence="3">tRNA (N(6)-L-threonylcarbamoyladenosine(37)-C(2))-methylthiotransferase</fullName>
        <ecNumber evidence="3">2.8.4.5</ecNumber>
    </recommendedName>
    <alternativeName>
        <fullName evidence="12">tRNA-t(6)A37 methylthiotransferase</fullName>
    </alternativeName>
</protein>
<comment type="cofactor">
    <cofactor evidence="1">
        <name>[4Fe-4S] cluster</name>
        <dbReference type="ChEBI" id="CHEBI:49883"/>
    </cofactor>
</comment>
<evidence type="ECO:0000259" key="15">
    <source>
        <dbReference type="PROSITE" id="PS51449"/>
    </source>
</evidence>
<feature type="domain" description="TRAM" evidence="14">
    <location>
        <begin position="382"/>
        <end position="444"/>
    </location>
</feature>
<evidence type="ECO:0000313" key="17">
    <source>
        <dbReference type="EMBL" id="GAK57960.1"/>
    </source>
</evidence>
<evidence type="ECO:0000256" key="7">
    <source>
        <dbReference type="ARBA" id="ARBA00022691"/>
    </source>
</evidence>
<keyword evidence="11" id="KW-0411">Iron-sulfur</keyword>
<dbReference type="InterPro" id="IPR005839">
    <property type="entry name" value="Methylthiotransferase"/>
</dbReference>
<dbReference type="AlphaFoldDB" id="A0A081C055"/>
<dbReference type="GO" id="GO:0051539">
    <property type="term" value="F:4 iron, 4 sulfur cluster binding"/>
    <property type="evidence" value="ECO:0007669"/>
    <property type="project" value="UniProtKB-KW"/>
</dbReference>
<keyword evidence="6" id="KW-0808">Transferase</keyword>
<dbReference type="InterPro" id="IPR013848">
    <property type="entry name" value="Methylthiotransferase_N"/>
</dbReference>
<keyword evidence="10" id="KW-0408">Iron</keyword>
<keyword evidence="4" id="KW-0004">4Fe-4S</keyword>
<keyword evidence="18" id="KW-1185">Reference proteome</keyword>
<comment type="catalytic activity">
    <reaction evidence="13">
        <text>N(6)-L-threonylcarbamoyladenosine(37) in tRNA + (sulfur carrier)-SH + AH2 + 2 S-adenosyl-L-methionine = 2-methylsulfanyl-N(6)-L-threonylcarbamoyladenosine(37) in tRNA + (sulfur carrier)-H + 5'-deoxyadenosine + L-methionine + A + S-adenosyl-L-homocysteine + 2 H(+)</text>
        <dbReference type="Rhea" id="RHEA:37075"/>
        <dbReference type="Rhea" id="RHEA-COMP:10163"/>
        <dbReference type="Rhea" id="RHEA-COMP:11092"/>
        <dbReference type="Rhea" id="RHEA-COMP:14737"/>
        <dbReference type="Rhea" id="RHEA-COMP:14739"/>
        <dbReference type="ChEBI" id="CHEBI:13193"/>
        <dbReference type="ChEBI" id="CHEBI:15378"/>
        <dbReference type="ChEBI" id="CHEBI:17319"/>
        <dbReference type="ChEBI" id="CHEBI:17499"/>
        <dbReference type="ChEBI" id="CHEBI:29917"/>
        <dbReference type="ChEBI" id="CHEBI:57844"/>
        <dbReference type="ChEBI" id="CHEBI:57856"/>
        <dbReference type="ChEBI" id="CHEBI:59789"/>
        <dbReference type="ChEBI" id="CHEBI:64428"/>
        <dbReference type="ChEBI" id="CHEBI:74418"/>
        <dbReference type="ChEBI" id="CHEBI:74420"/>
        <dbReference type="EC" id="2.8.4.5"/>
    </reaction>
</comment>
<keyword evidence="9" id="KW-0479">Metal-binding</keyword>
<evidence type="ECO:0000256" key="9">
    <source>
        <dbReference type="ARBA" id="ARBA00022723"/>
    </source>
</evidence>
<evidence type="ECO:0000313" key="18">
    <source>
        <dbReference type="Proteomes" id="UP000030661"/>
    </source>
</evidence>
<dbReference type="Pfam" id="PF00919">
    <property type="entry name" value="UPF0004"/>
    <property type="match status" value="1"/>
</dbReference>
<gene>
    <name evidence="17" type="ORF">U27_04932</name>
</gene>
<dbReference type="InterPro" id="IPR002792">
    <property type="entry name" value="TRAM_dom"/>
</dbReference>
<dbReference type="SFLD" id="SFLDG01061">
    <property type="entry name" value="methylthiotransferase"/>
    <property type="match status" value="1"/>
</dbReference>
<evidence type="ECO:0000256" key="1">
    <source>
        <dbReference type="ARBA" id="ARBA00001966"/>
    </source>
</evidence>
<dbReference type="SFLD" id="SFLDS00029">
    <property type="entry name" value="Radical_SAM"/>
    <property type="match status" value="1"/>
</dbReference>
<evidence type="ECO:0000259" key="16">
    <source>
        <dbReference type="PROSITE" id="PS51918"/>
    </source>
</evidence>
<dbReference type="GO" id="GO:0035598">
    <property type="term" value="F:tRNA (N(6)-L-threonylcarbamoyladenosine(37)-C(2))-methylthiotransferase activity"/>
    <property type="evidence" value="ECO:0007669"/>
    <property type="project" value="UniProtKB-EC"/>
</dbReference>
<dbReference type="InterPro" id="IPR058240">
    <property type="entry name" value="rSAM_sf"/>
</dbReference>
<evidence type="ECO:0000256" key="10">
    <source>
        <dbReference type="ARBA" id="ARBA00023004"/>
    </source>
</evidence>
<dbReference type="Pfam" id="PF04055">
    <property type="entry name" value="Radical_SAM"/>
    <property type="match status" value="1"/>
</dbReference>
<dbReference type="PANTHER" id="PTHR11918">
    <property type="entry name" value="RADICAL SAM PROTEINS"/>
    <property type="match status" value="1"/>
</dbReference>
<evidence type="ECO:0000256" key="12">
    <source>
        <dbReference type="ARBA" id="ARBA00031213"/>
    </source>
</evidence>
<dbReference type="SUPFAM" id="SSF102114">
    <property type="entry name" value="Radical SAM enzymes"/>
    <property type="match status" value="1"/>
</dbReference>
<dbReference type="SFLD" id="SFLDG01082">
    <property type="entry name" value="B12-binding_domain_containing"/>
    <property type="match status" value="1"/>
</dbReference>
<evidence type="ECO:0000256" key="2">
    <source>
        <dbReference type="ARBA" id="ARBA00002399"/>
    </source>
</evidence>
<dbReference type="EC" id="2.8.4.5" evidence="3"/>
<feature type="domain" description="MTTase N-terminal" evidence="15">
    <location>
        <begin position="5"/>
        <end position="117"/>
    </location>
</feature>
<dbReference type="Gene3D" id="3.40.50.12160">
    <property type="entry name" value="Methylthiotransferase, N-terminal domain"/>
    <property type="match status" value="1"/>
</dbReference>
<evidence type="ECO:0000256" key="4">
    <source>
        <dbReference type="ARBA" id="ARBA00022485"/>
    </source>
</evidence>
<proteinExistence type="predicted"/>
<dbReference type="PROSITE" id="PS51449">
    <property type="entry name" value="MTTASE_N"/>
    <property type="match status" value="1"/>
</dbReference>
<keyword evidence="7" id="KW-0949">S-adenosyl-L-methionine</keyword>
<dbReference type="HOGENOM" id="CLU_018697_1_0_0"/>
<dbReference type="eggNOG" id="COG0621">
    <property type="taxonomic scope" value="Bacteria"/>
</dbReference>
<dbReference type="EMBL" id="DF820466">
    <property type="protein sequence ID" value="GAK57960.1"/>
    <property type="molecule type" value="Genomic_DNA"/>
</dbReference>
<dbReference type="PROSITE" id="PS01278">
    <property type="entry name" value="MTTASE_RADICAL"/>
    <property type="match status" value="1"/>
</dbReference>
<sequence length="447" mass="50902">MHSSYSVSFYTLGCRLNQAETAILCDLFREKGYEIREFGEASDVCVINTCSVTGHSEARCRNMIRSVLRQHPHTFLIIVGCYAQVGLDVLRSIPGIDMIVGTEDKFHLVEYLANILSEQNGIPYFPKRSEPAIFHSKTISQDDFTMNSVGNFVNRTRANIKIQDGCNFFCSYCIVPYTRGRDRSRRFDDIRQEALQLVARGHQEIVITGVNIGTYAYQGRGLLDVLRMLEEIEGVQRIRITSIEPMTVPEGILEYLVSSKKLCRFFHIPVQSGDNAILQLMNRRYTREEFSTFIRSLADAIPGVNIGTDIIVGFPGEGDAEFEHSRQLLEELPLNYAHVFSFSPRKGPPAARLSQPVHPETIKQRSQILRTLSAQKRRQFYATYVGKTVSVLFERQEENGLYTGYTDNYIKVGVQTTEEVSNSFRDVRIIRILDAKLAIGDLIDRRR</sequence>
<keyword evidence="5" id="KW-0963">Cytoplasm</keyword>
<dbReference type="GO" id="GO:0046872">
    <property type="term" value="F:metal ion binding"/>
    <property type="evidence" value="ECO:0007669"/>
    <property type="project" value="UniProtKB-KW"/>
</dbReference>
<dbReference type="Gene3D" id="3.80.30.20">
    <property type="entry name" value="tm_1862 like domain"/>
    <property type="match status" value="1"/>
</dbReference>
<dbReference type="InterPro" id="IPR038135">
    <property type="entry name" value="Methylthiotransferase_N_sf"/>
</dbReference>
<dbReference type="SMART" id="SM00729">
    <property type="entry name" value="Elp3"/>
    <property type="match status" value="1"/>
</dbReference>
<dbReference type="CDD" id="cd01335">
    <property type="entry name" value="Radical_SAM"/>
    <property type="match status" value="1"/>
</dbReference>
<dbReference type="PROSITE" id="PS50926">
    <property type="entry name" value="TRAM"/>
    <property type="match status" value="1"/>
</dbReference>
<evidence type="ECO:0000256" key="3">
    <source>
        <dbReference type="ARBA" id="ARBA00013273"/>
    </source>
</evidence>
<name>A0A081C055_VECG1</name>
<feature type="domain" description="Radical SAM core" evidence="16">
    <location>
        <begin position="152"/>
        <end position="379"/>
    </location>
</feature>
<accession>A0A081C055</accession>
<dbReference type="FunFam" id="3.40.50.12160:FF:000004">
    <property type="entry name" value="Threonylcarbamoyladenosine tRNA methylthiotransferase MtaB"/>
    <property type="match status" value="1"/>
</dbReference>
<dbReference type="InterPro" id="IPR006638">
    <property type="entry name" value="Elp3/MiaA/NifB-like_rSAM"/>
</dbReference>
<dbReference type="PANTHER" id="PTHR11918:SF45">
    <property type="entry name" value="THREONYLCARBAMOYLADENOSINE TRNA METHYLTHIOTRANSFERASE"/>
    <property type="match status" value="1"/>
</dbReference>
<evidence type="ECO:0000256" key="11">
    <source>
        <dbReference type="ARBA" id="ARBA00023014"/>
    </source>
</evidence>
<comment type="function">
    <text evidence="2">Catalyzes the methylthiolation of N6-threonylcarbamoyladenosine (t(6)A), leading to the formation of 2-methylthio-N6-threonylcarbamoyladenosine (ms(2)t(6)A) at position 37 in tRNAs that read codons beginning with adenine.</text>
</comment>
<evidence type="ECO:0000256" key="6">
    <source>
        <dbReference type="ARBA" id="ARBA00022679"/>
    </source>
</evidence>
<dbReference type="STRING" id="1499967.U27_04932"/>
<dbReference type="InterPro" id="IPR006467">
    <property type="entry name" value="MiaB-like_bact"/>
</dbReference>
<evidence type="ECO:0000256" key="5">
    <source>
        <dbReference type="ARBA" id="ARBA00022490"/>
    </source>
</evidence>
<dbReference type="PROSITE" id="PS51918">
    <property type="entry name" value="RADICAL_SAM"/>
    <property type="match status" value="1"/>
</dbReference>
<reference evidence="17" key="1">
    <citation type="journal article" date="2015" name="PeerJ">
        <title>First genomic representation of candidate bacterial phylum KSB3 points to enhanced environmental sensing as a trigger of wastewater bulking.</title>
        <authorList>
            <person name="Sekiguchi Y."/>
            <person name="Ohashi A."/>
            <person name="Parks D.H."/>
            <person name="Yamauchi T."/>
            <person name="Tyson G.W."/>
            <person name="Hugenholtz P."/>
        </authorList>
    </citation>
    <scope>NUCLEOTIDE SEQUENCE [LARGE SCALE GENOMIC DNA]</scope>
</reference>